<evidence type="ECO:0000256" key="1">
    <source>
        <dbReference type="ARBA" id="ARBA00038494"/>
    </source>
</evidence>
<evidence type="ECO:0000259" key="2">
    <source>
        <dbReference type="Pfam" id="PF00535"/>
    </source>
</evidence>
<dbReference type="EMBL" id="AP022853">
    <property type="protein sequence ID" value="BCB25218.1"/>
    <property type="molecule type" value="Genomic_DNA"/>
</dbReference>
<organism evidence="3 4">
    <name type="scientific">Sulfurimicrobium lacus</name>
    <dbReference type="NCBI Taxonomy" id="2715678"/>
    <lineage>
        <taxon>Bacteria</taxon>
        <taxon>Pseudomonadati</taxon>
        <taxon>Pseudomonadota</taxon>
        <taxon>Betaproteobacteria</taxon>
        <taxon>Nitrosomonadales</taxon>
        <taxon>Sulfuricellaceae</taxon>
        <taxon>Sulfurimicrobium</taxon>
    </lineage>
</organism>
<feature type="domain" description="Glycosyltransferase 2-like" evidence="2">
    <location>
        <begin position="7"/>
        <end position="142"/>
    </location>
</feature>
<gene>
    <name evidence="3" type="ORF">SKTS_01040</name>
</gene>
<dbReference type="Proteomes" id="UP000502260">
    <property type="component" value="Chromosome"/>
</dbReference>
<evidence type="ECO:0000313" key="3">
    <source>
        <dbReference type="EMBL" id="BCB25218.1"/>
    </source>
</evidence>
<protein>
    <submittedName>
        <fullName evidence="3">LPS biosynthesis protein</fullName>
    </submittedName>
</protein>
<dbReference type="InterPro" id="IPR001173">
    <property type="entry name" value="Glyco_trans_2-like"/>
</dbReference>
<dbReference type="PANTHER" id="PTHR43630:SF2">
    <property type="entry name" value="GLYCOSYLTRANSFERASE"/>
    <property type="match status" value="1"/>
</dbReference>
<dbReference type="RefSeq" id="WP_173058798.1">
    <property type="nucleotide sequence ID" value="NZ_AP022853.1"/>
</dbReference>
<dbReference type="Gene3D" id="3.90.550.10">
    <property type="entry name" value="Spore Coat Polysaccharide Biosynthesis Protein SpsA, Chain A"/>
    <property type="match status" value="1"/>
</dbReference>
<accession>A0A6F8V698</accession>
<reference evidence="4" key="1">
    <citation type="submission" date="2020-03" db="EMBL/GenBank/DDBJ databases">
        <title>Complete genome sequence of sulfur-oxidizing bacterium skT11.</title>
        <authorList>
            <person name="Kanda M."/>
            <person name="Kojima H."/>
            <person name="Fukui M."/>
        </authorList>
    </citation>
    <scope>NUCLEOTIDE SEQUENCE [LARGE SCALE GENOMIC DNA]</scope>
    <source>
        <strain evidence="4">skT11</strain>
    </source>
</reference>
<dbReference type="InterPro" id="IPR029044">
    <property type="entry name" value="Nucleotide-diphossugar_trans"/>
</dbReference>
<proteinExistence type="inferred from homology"/>
<dbReference type="CDD" id="cd02511">
    <property type="entry name" value="Beta4Glucosyltransferase"/>
    <property type="match status" value="1"/>
</dbReference>
<dbReference type="AlphaFoldDB" id="A0A6F8V698"/>
<evidence type="ECO:0000313" key="4">
    <source>
        <dbReference type="Proteomes" id="UP000502260"/>
    </source>
</evidence>
<keyword evidence="4" id="KW-1185">Reference proteome</keyword>
<dbReference type="KEGG" id="slac:SKTS_01040"/>
<name>A0A6F8V698_9PROT</name>
<dbReference type="PANTHER" id="PTHR43630">
    <property type="entry name" value="POLY-BETA-1,6-N-ACETYL-D-GLUCOSAMINE SYNTHASE"/>
    <property type="match status" value="1"/>
</dbReference>
<dbReference type="Pfam" id="PF00535">
    <property type="entry name" value="Glycos_transf_2"/>
    <property type="match status" value="1"/>
</dbReference>
<sequence length="250" mass="28627">MPSQPFSVVIITLNAAQQLEACLRSASFADEIVIVDSGSDDATAEIAIQYDARVIVQPWLGFGRQKQFAVSQARNDWVLCLDADERVSEELRVSIIETLQQPRFSAYKMARSNRFMGRYLRHGEGYPDWSLRLFERHRARWSDDAVHEKVLHDDPVGTLHGDLLHESAENLPDYLDKQNRYTTLQAQTMYRAGRRAGLGQLLLSPVVRFMRFYFLRLGCLDGVPGLVHILIGCINSFMKYAKLMALYREK</sequence>
<comment type="similarity">
    <text evidence="1">Belongs to the glycosyltransferase 2 family. WaaE/KdtX subfamily.</text>
</comment>
<dbReference type="SUPFAM" id="SSF53448">
    <property type="entry name" value="Nucleotide-diphospho-sugar transferases"/>
    <property type="match status" value="1"/>
</dbReference>